<dbReference type="EMBL" id="JAWLKJ010000003">
    <property type="protein sequence ID" value="MDV6300233.1"/>
    <property type="molecule type" value="Genomic_DNA"/>
</dbReference>
<comment type="caution">
    <text evidence="1">The sequence shown here is derived from an EMBL/GenBank/DDBJ whole genome shotgun (WGS) entry which is preliminary data.</text>
</comment>
<dbReference type="GO" id="GO:0003677">
    <property type="term" value="F:DNA binding"/>
    <property type="evidence" value="ECO:0007669"/>
    <property type="project" value="InterPro"/>
</dbReference>
<evidence type="ECO:0000313" key="2">
    <source>
        <dbReference type="Proteomes" id="UP001185873"/>
    </source>
</evidence>
<dbReference type="InterPro" id="IPR010093">
    <property type="entry name" value="SinI_DNA-bd"/>
</dbReference>
<name>A0AAE4R0Z1_9ACTN</name>
<reference evidence="1" key="1">
    <citation type="submission" date="2023-10" db="EMBL/GenBank/DDBJ databases">
        <title>Development of a sustainable strategy for remediation of hydrocarbon-contaminated territories based on the waste exchange concept.</title>
        <authorList>
            <person name="Krivoruchko A."/>
        </authorList>
    </citation>
    <scope>NUCLEOTIDE SEQUENCE</scope>
    <source>
        <strain evidence="1">IEGM 1175</strain>
    </source>
</reference>
<gene>
    <name evidence="1" type="ORF">R3P82_14090</name>
</gene>
<dbReference type="NCBIfam" id="TIGR01764">
    <property type="entry name" value="excise"/>
    <property type="match status" value="1"/>
</dbReference>
<sequence>MSNDISRPTGAQYLTVAQIADRWACARTVVYREIESGRLRALQLGSQTKRVSQAELARYERERTGVAS</sequence>
<evidence type="ECO:0000313" key="1">
    <source>
        <dbReference type="EMBL" id="MDV6300233.1"/>
    </source>
</evidence>
<dbReference type="AlphaFoldDB" id="A0AAE4R0Z1"/>
<organism evidence="1 2">
    <name type="scientific">Dietzia maris</name>
    <dbReference type="NCBI Taxonomy" id="37915"/>
    <lineage>
        <taxon>Bacteria</taxon>
        <taxon>Bacillati</taxon>
        <taxon>Actinomycetota</taxon>
        <taxon>Actinomycetes</taxon>
        <taxon>Mycobacteriales</taxon>
        <taxon>Dietziaceae</taxon>
        <taxon>Dietzia</taxon>
    </lineage>
</organism>
<protein>
    <submittedName>
        <fullName evidence="1">Helix-turn-helix domain-containing protein</fullName>
    </submittedName>
</protein>
<dbReference type="RefSeq" id="WP_317470767.1">
    <property type="nucleotide sequence ID" value="NZ_JAWLKJ010000003.1"/>
</dbReference>
<dbReference type="Proteomes" id="UP001185873">
    <property type="component" value="Unassembled WGS sequence"/>
</dbReference>
<accession>A0AAE4R0Z1</accession>
<proteinExistence type="predicted"/>
<dbReference type="GeneID" id="97369322"/>